<evidence type="ECO:0000313" key="8">
    <source>
        <dbReference type="EMBL" id="VGO22161.1"/>
    </source>
</evidence>
<comment type="similarity">
    <text evidence="1">Belongs to the complex I 51 kDa subunit family.</text>
</comment>
<dbReference type="InterPro" id="IPR037225">
    <property type="entry name" value="Nuo51_FMN-bd_sf"/>
</dbReference>
<dbReference type="SUPFAM" id="SSF142984">
    <property type="entry name" value="Nqo1 middle domain-like"/>
    <property type="match status" value="1"/>
</dbReference>
<dbReference type="Gene3D" id="3.40.50.11540">
    <property type="entry name" value="NADH-ubiquinone oxidoreductase 51kDa subunit"/>
    <property type="match status" value="1"/>
</dbReference>
<dbReference type="PANTHER" id="PTHR43578">
    <property type="entry name" value="NADH-QUINONE OXIDOREDUCTASE SUBUNIT F"/>
    <property type="match status" value="1"/>
</dbReference>
<dbReference type="FunFam" id="1.20.1440.230:FF:000001">
    <property type="entry name" value="Mitochondrial NADH dehydrogenase flavoprotein 1"/>
    <property type="match status" value="1"/>
</dbReference>
<dbReference type="Gene3D" id="3.10.20.600">
    <property type="match status" value="1"/>
</dbReference>
<accession>A0A6C2USD2</accession>
<dbReference type="InterPro" id="IPR028261">
    <property type="entry name" value="DPD_II"/>
</dbReference>
<keyword evidence="3" id="KW-0479">Metal-binding</keyword>
<dbReference type="SMART" id="SM00928">
    <property type="entry name" value="NADH_4Fe-4S"/>
    <property type="match status" value="1"/>
</dbReference>
<dbReference type="Pfam" id="PF14691">
    <property type="entry name" value="Fer4_20"/>
    <property type="match status" value="1"/>
</dbReference>
<dbReference type="InterPro" id="IPR019554">
    <property type="entry name" value="Soluble_ligand-bd"/>
</dbReference>
<dbReference type="Gene3D" id="6.10.250.1450">
    <property type="match status" value="1"/>
</dbReference>
<dbReference type="Pfam" id="PF01257">
    <property type="entry name" value="2Fe-2S_thioredx"/>
    <property type="match status" value="1"/>
</dbReference>
<dbReference type="SUPFAM" id="SSF140490">
    <property type="entry name" value="Nqo1C-terminal domain-like"/>
    <property type="match status" value="1"/>
</dbReference>
<dbReference type="InterPro" id="IPR036249">
    <property type="entry name" value="Thioredoxin-like_sf"/>
</dbReference>
<evidence type="ECO:0000313" key="9">
    <source>
        <dbReference type="Proteomes" id="UP000346198"/>
    </source>
</evidence>
<dbReference type="SUPFAM" id="SSF51971">
    <property type="entry name" value="Nucleotide-binding domain"/>
    <property type="match status" value="1"/>
</dbReference>
<dbReference type="PANTHER" id="PTHR43578:SF3">
    <property type="entry name" value="NADH-QUINONE OXIDOREDUCTASE SUBUNIT F"/>
    <property type="match status" value="1"/>
</dbReference>
<dbReference type="GO" id="GO:0016491">
    <property type="term" value="F:oxidoreductase activity"/>
    <property type="evidence" value="ECO:0007669"/>
    <property type="project" value="InterPro"/>
</dbReference>
<dbReference type="RefSeq" id="WP_136063562.1">
    <property type="nucleotide sequence ID" value="NZ_CAAHFH010000002.1"/>
</dbReference>
<evidence type="ECO:0000256" key="1">
    <source>
        <dbReference type="ARBA" id="ARBA00007523"/>
    </source>
</evidence>
<sequence length="1051" mass="114279">MSEKIKSPADLTKLQIREIQKLGLRVDHSLPKSRDGSAREILVCVGGGCLASGALEICKAFKQAIADNDLAHKATLVETGCMGPCAAGPVAKIMPDNVFYQGITAEDAKTIVEQHIMQGQIVSHLLHKDAASGKPVADIDDIEYFKRQNKVVLRNCGNIDPFKITEYIATKGYQALAKAVSSMSSEEVVNSILESGLRGRGGGGFPTGLKWKFTREAESDIKSVVCNADEGDPGAFMDRSVLEGDPHSVIEGMSIAGYAVGAARGYVYCRAEYPIAIERLQRAINQARDIGLLGENILGTQFCFDLEIRMGSGAFVCGEETALMTSIEGNRGEPRPRPPFPAIKGLWGKPTLLNNVETFASIPVIISDGAEKYAELGTEKSKGTKVFALAGAVNNTGLVEVPIGISLGELLYDIGGGMIDGKPFKAAQLGGPSGGCIPKEHLNVALDYESLNELGAIMGSGGLIVMDEESCMVDVARFFLEFVQEESCGKCTPCRVGTKRLLEILERICDGKGEEGDIEKLISLGNQIKETALCGLGKTAANPVLSTIRHFRVEYEEHIREKKCRAGVCAGLVRAPCQSACPASVDVPGFVSLVGEKRYADALKLHRERNPFAAACARICFHACEEHCRRSSLDSPISIRGIKRFMVEQEMIIQVPECKENAKNASKKIAIIGAGPAGLSCAYFLARLGYKPKVFDSSSRPGGMMAQTIPSYRLPREILAREIRMIERLGVDIECDRALGRDFTFESLKADGYEAVFLAVGAPDGLMLGLENEDAEGVTEAISFLREYNVRGSVPVGKDVVIIGGGNAAIDAARTATRLDAKTVTVLYRRTREQMPAYEEEIEEAEAEGVKLQLLTSPEEIVVENGHVVGIRCKPMELGAFDRSGRRRPVAGEDKDFIVPCDQVIVAIGQSVDLPALSGNYTFNLQRNGYLSTDALTKKTSKDWIFAGGDVATGPSSVIEAVADGEKAAAGIDQFLTGKNNAFWREEKRNNTFFDPDAEPVMYEREKQPLIPVERRRCNFDEVEQPWDEATAIRQAKRCLRCDYREEVHTW</sequence>
<dbReference type="PROSITE" id="PS00645">
    <property type="entry name" value="COMPLEX1_51K_2"/>
    <property type="match status" value="1"/>
</dbReference>
<name>A0A6C2USD2_9BACT</name>
<gene>
    <name evidence="8" type="primary">hndC_3</name>
    <name evidence="8" type="ORF">SCARR_04242</name>
</gene>
<evidence type="ECO:0000256" key="6">
    <source>
        <dbReference type="SAM" id="Coils"/>
    </source>
</evidence>
<keyword evidence="5" id="KW-0411">Iron-sulfur</keyword>
<dbReference type="Gene3D" id="3.50.50.60">
    <property type="entry name" value="FAD/NAD(P)-binding domain"/>
    <property type="match status" value="2"/>
</dbReference>
<dbReference type="GO" id="GO:0008137">
    <property type="term" value="F:NADH dehydrogenase (ubiquinone) activity"/>
    <property type="evidence" value="ECO:0007669"/>
    <property type="project" value="InterPro"/>
</dbReference>
<dbReference type="Gene3D" id="3.40.30.10">
    <property type="entry name" value="Glutaredoxin"/>
    <property type="match status" value="1"/>
</dbReference>
<evidence type="ECO:0000256" key="5">
    <source>
        <dbReference type="ARBA" id="ARBA00023014"/>
    </source>
</evidence>
<feature type="coiled-coil region" evidence="6">
    <location>
        <begin position="828"/>
        <end position="855"/>
    </location>
</feature>
<dbReference type="GO" id="GO:0010181">
    <property type="term" value="F:FMN binding"/>
    <property type="evidence" value="ECO:0007669"/>
    <property type="project" value="InterPro"/>
</dbReference>
<organism evidence="8 9">
    <name type="scientific">Pontiella sulfatireligans</name>
    <dbReference type="NCBI Taxonomy" id="2750658"/>
    <lineage>
        <taxon>Bacteria</taxon>
        <taxon>Pseudomonadati</taxon>
        <taxon>Kiritimatiellota</taxon>
        <taxon>Kiritimatiellia</taxon>
        <taxon>Kiritimatiellales</taxon>
        <taxon>Pontiellaceae</taxon>
        <taxon>Pontiella</taxon>
    </lineage>
</organism>
<proteinExistence type="inferred from homology"/>
<protein>
    <submittedName>
        <fullName evidence="8">NADP-reducing hydrogenase subunit HndC</fullName>
    </submittedName>
</protein>
<keyword evidence="9" id="KW-1185">Reference proteome</keyword>
<reference evidence="8 9" key="1">
    <citation type="submission" date="2019-04" db="EMBL/GenBank/DDBJ databases">
        <authorList>
            <person name="Van Vliet M D."/>
        </authorList>
    </citation>
    <scope>NUCLEOTIDE SEQUENCE [LARGE SCALE GENOMIC DNA]</scope>
    <source>
        <strain evidence="8 9">F21</strain>
    </source>
</reference>
<keyword evidence="4" id="KW-0408">Iron</keyword>
<dbReference type="PRINTS" id="PR00419">
    <property type="entry name" value="ADXRDTASE"/>
</dbReference>
<dbReference type="Pfam" id="PF10531">
    <property type="entry name" value="SLBB"/>
    <property type="match status" value="1"/>
</dbReference>
<evidence type="ECO:0000256" key="3">
    <source>
        <dbReference type="ARBA" id="ARBA00022723"/>
    </source>
</evidence>
<keyword evidence="6" id="KW-0175">Coiled coil</keyword>
<dbReference type="SUPFAM" id="SSF142019">
    <property type="entry name" value="Nqo1 FMN-binding domain-like"/>
    <property type="match status" value="1"/>
</dbReference>
<dbReference type="InterPro" id="IPR019575">
    <property type="entry name" value="Nuop51_4Fe4S-bd"/>
</dbReference>
<dbReference type="InterPro" id="IPR023753">
    <property type="entry name" value="FAD/NAD-binding_dom"/>
</dbReference>
<evidence type="ECO:0000259" key="7">
    <source>
        <dbReference type="SMART" id="SM00928"/>
    </source>
</evidence>
<dbReference type="GO" id="GO:0046872">
    <property type="term" value="F:metal ion binding"/>
    <property type="evidence" value="ECO:0007669"/>
    <property type="project" value="UniProtKB-KW"/>
</dbReference>
<dbReference type="SUPFAM" id="SSF52833">
    <property type="entry name" value="Thioredoxin-like"/>
    <property type="match status" value="1"/>
</dbReference>
<dbReference type="Proteomes" id="UP000346198">
    <property type="component" value="Unassembled WGS sequence"/>
</dbReference>
<feature type="domain" description="NADH-ubiquinone oxidoreductase 51kDa subunit iron-sulphur binding" evidence="7">
    <location>
        <begin position="473"/>
        <end position="518"/>
    </location>
</feature>
<evidence type="ECO:0000256" key="4">
    <source>
        <dbReference type="ARBA" id="ARBA00023004"/>
    </source>
</evidence>
<keyword evidence="2" id="KW-0004">4Fe-4S</keyword>
<dbReference type="SUPFAM" id="SSF46548">
    <property type="entry name" value="alpha-helical ferredoxin"/>
    <property type="match status" value="2"/>
</dbReference>
<dbReference type="InterPro" id="IPR037207">
    <property type="entry name" value="Nuop51_4Fe4S-bd_sf"/>
</dbReference>
<dbReference type="GO" id="GO:0051539">
    <property type="term" value="F:4 iron, 4 sulfur cluster binding"/>
    <property type="evidence" value="ECO:0007669"/>
    <property type="project" value="UniProtKB-KW"/>
</dbReference>
<dbReference type="EMBL" id="CAAHFH010000002">
    <property type="protein sequence ID" value="VGO22161.1"/>
    <property type="molecule type" value="Genomic_DNA"/>
</dbReference>
<dbReference type="AlphaFoldDB" id="A0A6C2USD2"/>
<evidence type="ECO:0000256" key="2">
    <source>
        <dbReference type="ARBA" id="ARBA00022485"/>
    </source>
</evidence>
<dbReference type="InterPro" id="IPR001949">
    <property type="entry name" value="NADH-UbQ_OxRdtase_51kDa_CS"/>
</dbReference>
<dbReference type="InterPro" id="IPR011538">
    <property type="entry name" value="Nuo51_FMN-bd"/>
</dbReference>
<dbReference type="InterPro" id="IPR036188">
    <property type="entry name" value="FAD/NAD-bd_sf"/>
</dbReference>
<dbReference type="FunFam" id="3.40.50.11540:FF:000001">
    <property type="entry name" value="NADH dehydrogenase [ubiquinone] flavoprotein 1, mitochondrial"/>
    <property type="match status" value="1"/>
</dbReference>
<dbReference type="CDD" id="cd02980">
    <property type="entry name" value="TRX_Fd_family"/>
    <property type="match status" value="1"/>
</dbReference>
<dbReference type="Pfam" id="PF10589">
    <property type="entry name" value="NADH_4Fe-4S"/>
    <property type="match status" value="1"/>
</dbReference>
<dbReference type="Pfam" id="PF07992">
    <property type="entry name" value="Pyr_redox_2"/>
    <property type="match status" value="1"/>
</dbReference>
<dbReference type="Pfam" id="PF01512">
    <property type="entry name" value="Complex1_51K"/>
    <property type="match status" value="1"/>
</dbReference>
<dbReference type="Gene3D" id="1.20.1440.230">
    <property type="entry name" value="NADH-ubiquinone oxidoreductase 51kDa subunit, iron-sulphur binding domain"/>
    <property type="match status" value="1"/>
</dbReference>